<evidence type="ECO:0000313" key="2">
    <source>
        <dbReference type="Proteomes" id="UP001180754"/>
    </source>
</evidence>
<keyword evidence="2" id="KW-1185">Reference proteome</keyword>
<dbReference type="Proteomes" id="UP001180754">
    <property type="component" value="Unassembled WGS sequence"/>
</dbReference>
<dbReference type="EMBL" id="JAVRFD010001280">
    <property type="protein sequence ID" value="MDT0551612.1"/>
    <property type="molecule type" value="Genomic_DNA"/>
</dbReference>
<comment type="caution">
    <text evidence="1">The sequence shown here is derived from an EMBL/GenBank/DDBJ whole genome shotgun (WGS) entry which is preliminary data.</text>
</comment>
<protein>
    <submittedName>
        <fullName evidence="1">Class II aldolase/adducin family protein</fullName>
    </submittedName>
</protein>
<evidence type="ECO:0000313" key="1">
    <source>
        <dbReference type="EMBL" id="MDT0551612.1"/>
    </source>
</evidence>
<reference evidence="1" key="1">
    <citation type="submission" date="2024-05" db="EMBL/GenBank/DDBJ databases">
        <title>30 novel species of actinomycetes from the DSMZ collection.</title>
        <authorList>
            <person name="Nouioui I."/>
        </authorList>
    </citation>
    <scope>NUCLEOTIDE SEQUENCE</scope>
    <source>
        <strain evidence="1">DSM 41529</strain>
    </source>
</reference>
<feature type="non-terminal residue" evidence="1">
    <location>
        <position position="37"/>
    </location>
</feature>
<accession>A0ABU2Y1P5</accession>
<sequence>MPTDQLHFILPPQHTSVEDERRHRKERLAAALRLFGR</sequence>
<name>A0ABU2Y1P5_9ACTN</name>
<proteinExistence type="predicted"/>
<organism evidence="1 2">
    <name type="scientific">Streptomyces lonegramiae</name>
    <dbReference type="NCBI Taxonomy" id="3075524"/>
    <lineage>
        <taxon>Bacteria</taxon>
        <taxon>Bacillati</taxon>
        <taxon>Actinomycetota</taxon>
        <taxon>Actinomycetes</taxon>
        <taxon>Kitasatosporales</taxon>
        <taxon>Streptomycetaceae</taxon>
        <taxon>Streptomyces</taxon>
    </lineage>
</organism>
<gene>
    <name evidence="1" type="ORF">RND15_54600</name>
</gene>